<proteinExistence type="predicted"/>
<dbReference type="RefSeq" id="WP_394393362.1">
    <property type="nucleotide sequence ID" value="NZ_JBIENY010000134.1"/>
</dbReference>
<organism evidence="1 2">
    <name type="scientific">Streptomyces rochei</name>
    <name type="common">Streptomyces parvullus</name>
    <dbReference type="NCBI Taxonomy" id="1928"/>
    <lineage>
        <taxon>Bacteria</taxon>
        <taxon>Bacillati</taxon>
        <taxon>Actinomycetota</taxon>
        <taxon>Actinomycetes</taxon>
        <taxon>Kitasatosporales</taxon>
        <taxon>Streptomycetaceae</taxon>
        <taxon>Streptomyces</taxon>
        <taxon>Streptomyces rochei group</taxon>
    </lineage>
</organism>
<dbReference type="Proteomes" id="UP001605990">
    <property type="component" value="Unassembled WGS sequence"/>
</dbReference>
<evidence type="ECO:0008006" key="3">
    <source>
        <dbReference type="Google" id="ProtNLM"/>
    </source>
</evidence>
<name>A0ABW7DYC6_STRRO</name>
<protein>
    <recommendedName>
        <fullName evidence="3">ATP-binding protein</fullName>
    </recommendedName>
</protein>
<feature type="non-terminal residue" evidence="1">
    <location>
        <position position="1"/>
    </location>
</feature>
<evidence type="ECO:0000313" key="2">
    <source>
        <dbReference type="Proteomes" id="UP001605990"/>
    </source>
</evidence>
<accession>A0ABW7DYC6</accession>
<dbReference type="EMBL" id="JBIENY010000134">
    <property type="protein sequence ID" value="MFG6295544.1"/>
    <property type="molecule type" value="Genomic_DNA"/>
</dbReference>
<sequence length="100" mass="10933">FHPNARARSLDIAAGLARRLRRRADETATTETQAADLPARLEAALTERYTELGNPFAEMRRQEKGPDGWPASHPVGPHHVAETLRELLAAGARQDGADRG</sequence>
<keyword evidence="2" id="KW-1185">Reference proteome</keyword>
<comment type="caution">
    <text evidence="1">The sequence shown here is derived from an EMBL/GenBank/DDBJ whole genome shotgun (WGS) entry which is preliminary data.</text>
</comment>
<reference evidence="1 2" key="1">
    <citation type="submission" date="2024-10" db="EMBL/GenBank/DDBJ databases">
        <title>Draft genome assembly of a novel steroid transforming actinomycete isolated from African clawed frog Xenopus laevis.</title>
        <authorList>
            <person name="Bragin E."/>
            <person name="Kollerov V."/>
            <person name="Donova M.V."/>
        </authorList>
    </citation>
    <scope>NUCLEOTIDE SEQUENCE [LARGE SCALE GENOMIC DNA]</scope>
    <source>
        <strain evidence="1 2">MTOC-St3</strain>
    </source>
</reference>
<evidence type="ECO:0000313" key="1">
    <source>
        <dbReference type="EMBL" id="MFG6295544.1"/>
    </source>
</evidence>
<gene>
    <name evidence="1" type="ORF">ACGU38_09260</name>
</gene>